<protein>
    <submittedName>
        <fullName evidence="1">Uncharacterized protein</fullName>
    </submittedName>
</protein>
<gene>
    <name evidence="1" type="ORF">BIW11_03936</name>
</gene>
<name>A0A1V9XDZ2_9ACAR</name>
<dbReference type="Proteomes" id="UP000192247">
    <property type="component" value="Unassembled WGS sequence"/>
</dbReference>
<accession>A0A1V9XDZ2</accession>
<dbReference type="EMBL" id="MNPL01014039">
    <property type="protein sequence ID" value="OQR71621.1"/>
    <property type="molecule type" value="Genomic_DNA"/>
</dbReference>
<organism evidence="1 2">
    <name type="scientific">Tropilaelaps mercedesae</name>
    <dbReference type="NCBI Taxonomy" id="418985"/>
    <lineage>
        <taxon>Eukaryota</taxon>
        <taxon>Metazoa</taxon>
        <taxon>Ecdysozoa</taxon>
        <taxon>Arthropoda</taxon>
        <taxon>Chelicerata</taxon>
        <taxon>Arachnida</taxon>
        <taxon>Acari</taxon>
        <taxon>Parasitiformes</taxon>
        <taxon>Mesostigmata</taxon>
        <taxon>Gamasina</taxon>
        <taxon>Dermanyssoidea</taxon>
        <taxon>Laelapidae</taxon>
        <taxon>Tropilaelaps</taxon>
    </lineage>
</organism>
<reference evidence="1 2" key="1">
    <citation type="journal article" date="2017" name="Gigascience">
        <title>Draft genome of the honey bee ectoparasitic mite, Tropilaelaps mercedesae, is shaped by the parasitic life history.</title>
        <authorList>
            <person name="Dong X."/>
            <person name="Armstrong S.D."/>
            <person name="Xia D."/>
            <person name="Makepeace B.L."/>
            <person name="Darby A.C."/>
            <person name="Kadowaki T."/>
        </authorList>
    </citation>
    <scope>NUCLEOTIDE SEQUENCE [LARGE SCALE GENOMIC DNA]</scope>
    <source>
        <strain evidence="1">Wuxi-XJTLU</strain>
    </source>
</reference>
<evidence type="ECO:0000313" key="1">
    <source>
        <dbReference type="EMBL" id="OQR71621.1"/>
    </source>
</evidence>
<evidence type="ECO:0000313" key="2">
    <source>
        <dbReference type="Proteomes" id="UP000192247"/>
    </source>
</evidence>
<dbReference type="InParanoid" id="A0A1V9XDZ2"/>
<comment type="caution">
    <text evidence="1">The sequence shown here is derived from an EMBL/GenBank/DDBJ whole genome shotgun (WGS) entry which is preliminary data.</text>
</comment>
<sequence>MLARRRYSLSKRSLTRRHLAELYHCADQFYAAVGTYATPGRNRRGWLECPVDSLLRFVTSIDEPFRALAVTPLEAQPLPVASNTSGKFAPGGTGYMVNLHDAFRMRSSELWGVVTNVRELVVLDCCFPPDIDLSLRHVCDVVSQCSIRDPDPVISPYENRTRNARTDTRPMKYGRSSRQDGALALPSFAAKCVWELYVSVACNGFAIHGAEKRRSLAYSI</sequence>
<proteinExistence type="predicted"/>
<keyword evidence="2" id="KW-1185">Reference proteome</keyword>
<dbReference type="AlphaFoldDB" id="A0A1V9XDZ2"/>